<accession>A0A6G7VFB6</accession>
<keyword evidence="3 6" id="KW-0479">Metal-binding</keyword>
<evidence type="ECO:0000256" key="6">
    <source>
        <dbReference type="HAMAP-Rule" id="MF_01554"/>
    </source>
</evidence>
<dbReference type="Gene3D" id="3.40.120.10">
    <property type="entry name" value="Alpha-D-Glucose-1,6-Bisphosphate, subunit A, domain 3"/>
    <property type="match status" value="3"/>
</dbReference>
<feature type="modified residue" description="Phosphoserine" evidence="6">
    <location>
        <position position="100"/>
    </location>
</feature>
<feature type="active site" description="Phosphoserine intermediate" evidence="6">
    <location>
        <position position="100"/>
    </location>
</feature>
<dbReference type="FunFam" id="3.40.120.10:FF:000001">
    <property type="entry name" value="Phosphoglucosamine mutase"/>
    <property type="match status" value="1"/>
</dbReference>
<dbReference type="GO" id="GO:0006048">
    <property type="term" value="P:UDP-N-acetylglucosamine biosynthetic process"/>
    <property type="evidence" value="ECO:0007669"/>
    <property type="project" value="TreeGrafter"/>
</dbReference>
<comment type="PTM">
    <text evidence="6">Activated by phosphorylation.</text>
</comment>
<dbReference type="InterPro" id="IPR006352">
    <property type="entry name" value="GlmM_bact"/>
</dbReference>
<feature type="domain" description="Alpha-D-phosphohexomutase C-terminal" evidence="9">
    <location>
        <begin position="371"/>
        <end position="437"/>
    </location>
</feature>
<dbReference type="GO" id="GO:0000287">
    <property type="term" value="F:magnesium ion binding"/>
    <property type="evidence" value="ECO:0007669"/>
    <property type="project" value="UniProtKB-UniRule"/>
</dbReference>
<keyword evidence="2 6" id="KW-0597">Phosphoprotein</keyword>
<keyword evidence="14" id="KW-1185">Reference proteome</keyword>
<comment type="function">
    <text evidence="6 8">Catalyzes the conversion of glucosamine-6-phosphate to glucosamine-1-phosphate.</text>
</comment>
<evidence type="ECO:0000313" key="13">
    <source>
        <dbReference type="EMBL" id="QIK38487.1"/>
    </source>
</evidence>
<dbReference type="CDD" id="cd05802">
    <property type="entry name" value="GlmM"/>
    <property type="match status" value="1"/>
</dbReference>
<dbReference type="NCBIfam" id="TIGR01455">
    <property type="entry name" value="glmM"/>
    <property type="match status" value="1"/>
</dbReference>
<dbReference type="InterPro" id="IPR005844">
    <property type="entry name" value="A-D-PHexomutase_a/b/a-I"/>
</dbReference>
<comment type="catalytic activity">
    <reaction evidence="6 8">
        <text>alpha-D-glucosamine 1-phosphate = D-glucosamine 6-phosphate</text>
        <dbReference type="Rhea" id="RHEA:23424"/>
        <dbReference type="ChEBI" id="CHEBI:58516"/>
        <dbReference type="ChEBI" id="CHEBI:58725"/>
        <dbReference type="EC" id="5.4.2.10"/>
    </reaction>
</comment>
<evidence type="ECO:0000256" key="5">
    <source>
        <dbReference type="ARBA" id="ARBA00023235"/>
    </source>
</evidence>
<dbReference type="InterPro" id="IPR005841">
    <property type="entry name" value="Alpha-D-phosphohexomutase_SF"/>
</dbReference>
<dbReference type="FunFam" id="3.40.120.10:FF:000003">
    <property type="entry name" value="Phosphoglucosamine mutase"/>
    <property type="match status" value="1"/>
</dbReference>
<dbReference type="PANTHER" id="PTHR42946:SF1">
    <property type="entry name" value="PHOSPHOGLUCOMUTASE (ALPHA-D-GLUCOSE-1,6-BISPHOSPHATE-DEPENDENT)"/>
    <property type="match status" value="1"/>
</dbReference>
<comment type="cofactor">
    <cofactor evidence="6">
        <name>Mg(2+)</name>
        <dbReference type="ChEBI" id="CHEBI:18420"/>
    </cofactor>
    <text evidence="6">Binds 1 Mg(2+) ion per subunit.</text>
</comment>
<comment type="similarity">
    <text evidence="1 6 7">Belongs to the phosphohexose mutase family.</text>
</comment>
<dbReference type="GO" id="GO:0005975">
    <property type="term" value="P:carbohydrate metabolic process"/>
    <property type="evidence" value="ECO:0007669"/>
    <property type="project" value="InterPro"/>
</dbReference>
<dbReference type="InterPro" id="IPR050060">
    <property type="entry name" value="Phosphoglucosamine_mutase"/>
</dbReference>
<sequence length="448" mass="47943">MRLRYFGTDGIRGRVGSGCITPDFVLKLGWAAGRVLGNGRGTVLIGKDTRISGYMFESALEAGLVAAGVDIRLLGPMTTPGVAYLTRTFRASAGIVITASHNPFEDNGIKFFSPGGDKLPDELELAIESELDKPIQLVESSRLGKAKRIDDAGGRYIEFCKSTAPQSLDLKGVTIVVDCANGATYNTAPYVFEELGAKVIRLGTEPDGFNINQGVGSTHPETVCAAVIREGADLGIAFDGDGDRVVMVDAQGRLIDGDRLLYIIAKSRLLSGALRGEVVGTVMSNLGLEQALKRLGVRFARVKVGDRYILEHLKATDGILGGEPSGHLICRDRTTTGDGIISALQVLAALNQFERTLAELAQEVELYPQVLVNVPTLKPRQILEHPEVQGAVNEAEAGLGERGRVLLRPSGTEPLVRIMVEGSERSQVEQLAAQLAEVVRQQTESGGR</sequence>
<dbReference type="RefSeq" id="WP_166271244.1">
    <property type="nucleotide sequence ID" value="NZ_CP048029.1"/>
</dbReference>
<reference evidence="14" key="1">
    <citation type="submission" date="2020-01" db="EMBL/GenBank/DDBJ databases">
        <title>Caldichromatium gen. nov., sp. nov., a thermophilic purple sulfur bacterium member of the family Chromatiaceae isolated from Nakabusa hot spring, Japan.</title>
        <authorList>
            <person name="Saini M.K."/>
            <person name="Hanada S."/>
            <person name="Tank M."/>
        </authorList>
    </citation>
    <scope>NUCLEOTIDE SEQUENCE [LARGE SCALE GENOMIC DNA]</scope>
    <source>
        <strain evidence="14">No.7</strain>
    </source>
</reference>
<dbReference type="Gene3D" id="3.30.310.50">
    <property type="entry name" value="Alpha-D-phosphohexomutase, C-terminal domain"/>
    <property type="match status" value="1"/>
</dbReference>
<dbReference type="EC" id="5.4.2.10" evidence="6 8"/>
<organism evidence="13 14">
    <name type="scientific">Caldichromatium japonicum</name>
    <dbReference type="NCBI Taxonomy" id="2699430"/>
    <lineage>
        <taxon>Bacteria</taxon>
        <taxon>Pseudomonadati</taxon>
        <taxon>Pseudomonadota</taxon>
        <taxon>Gammaproteobacteria</taxon>
        <taxon>Chromatiales</taxon>
        <taxon>Chromatiaceae</taxon>
        <taxon>Caldichromatium</taxon>
    </lineage>
</organism>
<protein>
    <recommendedName>
        <fullName evidence="6 8">Phosphoglucosamine mutase</fullName>
        <ecNumber evidence="6 8">5.4.2.10</ecNumber>
    </recommendedName>
</protein>
<feature type="binding site" evidence="6">
    <location>
        <position position="241"/>
    </location>
    <ligand>
        <name>Mg(2+)</name>
        <dbReference type="ChEBI" id="CHEBI:18420"/>
    </ligand>
</feature>
<name>A0A6G7VFB6_9GAMM</name>
<evidence type="ECO:0000256" key="7">
    <source>
        <dbReference type="RuleBase" id="RU004326"/>
    </source>
</evidence>
<dbReference type="NCBIfam" id="NF008139">
    <property type="entry name" value="PRK10887.1"/>
    <property type="match status" value="1"/>
</dbReference>
<evidence type="ECO:0000259" key="10">
    <source>
        <dbReference type="Pfam" id="PF02878"/>
    </source>
</evidence>
<dbReference type="GO" id="GO:0009252">
    <property type="term" value="P:peptidoglycan biosynthetic process"/>
    <property type="evidence" value="ECO:0007669"/>
    <property type="project" value="TreeGrafter"/>
</dbReference>
<dbReference type="Proteomes" id="UP000502699">
    <property type="component" value="Chromosome"/>
</dbReference>
<dbReference type="PROSITE" id="PS00710">
    <property type="entry name" value="PGM_PMM"/>
    <property type="match status" value="1"/>
</dbReference>
<feature type="binding site" evidence="6">
    <location>
        <position position="243"/>
    </location>
    <ligand>
        <name>Mg(2+)</name>
        <dbReference type="ChEBI" id="CHEBI:18420"/>
    </ligand>
</feature>
<proteinExistence type="inferred from homology"/>
<dbReference type="FunFam" id="3.30.310.50:FF:000001">
    <property type="entry name" value="Phosphoglucosamine mutase"/>
    <property type="match status" value="1"/>
</dbReference>
<evidence type="ECO:0000256" key="8">
    <source>
        <dbReference type="RuleBase" id="RU004327"/>
    </source>
</evidence>
<evidence type="ECO:0000313" key="14">
    <source>
        <dbReference type="Proteomes" id="UP000502699"/>
    </source>
</evidence>
<evidence type="ECO:0000256" key="1">
    <source>
        <dbReference type="ARBA" id="ARBA00010231"/>
    </source>
</evidence>
<evidence type="ECO:0000259" key="12">
    <source>
        <dbReference type="Pfam" id="PF02880"/>
    </source>
</evidence>
<dbReference type="SUPFAM" id="SSF53738">
    <property type="entry name" value="Phosphoglucomutase, first 3 domains"/>
    <property type="match status" value="3"/>
</dbReference>
<evidence type="ECO:0000256" key="4">
    <source>
        <dbReference type="ARBA" id="ARBA00022842"/>
    </source>
</evidence>
<dbReference type="EMBL" id="CP048029">
    <property type="protein sequence ID" value="QIK38487.1"/>
    <property type="molecule type" value="Genomic_DNA"/>
</dbReference>
<evidence type="ECO:0000259" key="11">
    <source>
        <dbReference type="Pfam" id="PF02879"/>
    </source>
</evidence>
<dbReference type="GO" id="GO:0008966">
    <property type="term" value="F:phosphoglucosamine mutase activity"/>
    <property type="evidence" value="ECO:0007669"/>
    <property type="project" value="UniProtKB-UniRule"/>
</dbReference>
<dbReference type="PRINTS" id="PR00509">
    <property type="entry name" value="PGMPMM"/>
</dbReference>
<gene>
    <name evidence="6 13" type="primary">glmM</name>
    <name evidence="13" type="ORF">GWK36_11395</name>
</gene>
<feature type="binding site" description="via phosphate group" evidence="6">
    <location>
        <position position="100"/>
    </location>
    <ligand>
        <name>Mg(2+)</name>
        <dbReference type="ChEBI" id="CHEBI:18420"/>
    </ligand>
</feature>
<dbReference type="KEGG" id="cjap:GWK36_11395"/>
<dbReference type="InterPro" id="IPR005845">
    <property type="entry name" value="A-D-PHexomutase_a/b/a-II"/>
</dbReference>
<evidence type="ECO:0000256" key="2">
    <source>
        <dbReference type="ARBA" id="ARBA00022553"/>
    </source>
</evidence>
<dbReference type="InterPro" id="IPR016055">
    <property type="entry name" value="A-D-PHexomutase_a/b/a-I/II/III"/>
</dbReference>
<dbReference type="InterPro" id="IPR036900">
    <property type="entry name" value="A-D-PHexomutase_C_sf"/>
</dbReference>
<dbReference type="PANTHER" id="PTHR42946">
    <property type="entry name" value="PHOSPHOHEXOSE MUTASE"/>
    <property type="match status" value="1"/>
</dbReference>
<feature type="binding site" evidence="6">
    <location>
        <position position="239"/>
    </location>
    <ligand>
        <name>Mg(2+)</name>
        <dbReference type="ChEBI" id="CHEBI:18420"/>
    </ligand>
</feature>
<dbReference type="AlphaFoldDB" id="A0A6G7VFB6"/>
<dbReference type="SUPFAM" id="SSF55957">
    <property type="entry name" value="Phosphoglucomutase, C-terminal domain"/>
    <property type="match status" value="1"/>
</dbReference>
<feature type="domain" description="Alpha-D-phosphohexomutase alpha/beta/alpha" evidence="10">
    <location>
        <begin position="4"/>
        <end position="133"/>
    </location>
</feature>
<keyword evidence="4 6" id="KW-0460">Magnesium</keyword>
<evidence type="ECO:0000259" key="9">
    <source>
        <dbReference type="Pfam" id="PF00408"/>
    </source>
</evidence>
<evidence type="ECO:0000256" key="3">
    <source>
        <dbReference type="ARBA" id="ARBA00022723"/>
    </source>
</evidence>
<dbReference type="Pfam" id="PF00408">
    <property type="entry name" value="PGM_PMM_IV"/>
    <property type="match status" value="1"/>
</dbReference>
<dbReference type="Pfam" id="PF02878">
    <property type="entry name" value="PGM_PMM_I"/>
    <property type="match status" value="1"/>
</dbReference>
<dbReference type="InterPro" id="IPR005846">
    <property type="entry name" value="A-D-PHexomutase_a/b/a-III"/>
</dbReference>
<dbReference type="HAMAP" id="MF_01554_B">
    <property type="entry name" value="GlmM_B"/>
    <property type="match status" value="1"/>
</dbReference>
<dbReference type="Pfam" id="PF02879">
    <property type="entry name" value="PGM_PMM_II"/>
    <property type="match status" value="1"/>
</dbReference>
<keyword evidence="5 6" id="KW-0413">Isomerase</keyword>
<feature type="domain" description="Alpha-D-phosphohexomutase alpha/beta/alpha" evidence="11">
    <location>
        <begin position="155"/>
        <end position="252"/>
    </location>
</feature>
<dbReference type="InterPro" id="IPR005843">
    <property type="entry name" value="A-D-PHexomutase_C"/>
</dbReference>
<dbReference type="GO" id="GO:0004615">
    <property type="term" value="F:phosphomannomutase activity"/>
    <property type="evidence" value="ECO:0007669"/>
    <property type="project" value="TreeGrafter"/>
</dbReference>
<dbReference type="GO" id="GO:0005829">
    <property type="term" value="C:cytosol"/>
    <property type="evidence" value="ECO:0007669"/>
    <property type="project" value="TreeGrafter"/>
</dbReference>
<dbReference type="InterPro" id="IPR016066">
    <property type="entry name" value="A-D-PHexomutase_CS"/>
</dbReference>
<feature type="domain" description="Alpha-D-phosphohexomutase alpha/beta/alpha" evidence="12">
    <location>
        <begin position="256"/>
        <end position="364"/>
    </location>
</feature>
<dbReference type="Pfam" id="PF02880">
    <property type="entry name" value="PGM_PMM_III"/>
    <property type="match status" value="1"/>
</dbReference>